<keyword evidence="1" id="KW-0645">Protease</keyword>
<sequence length="404" mass="42497" precursor="true">MDLRLRARAICARMSCCLLVGFLTFASLGDVARAIDINIDYTYDSSSFFGSGNPDGAASGTLARNALEAAADYFSGILNDTFEPVTIPEPFVGAESTFTWSFNFTNPSTGSGVVLTEGGVVSDEYRIYAGARNIGTLGIGGPGSWARSLEGSGTLYGNEIAEYNAKKDSFEPVVYTRGDPESEFASWGGQATFDTSANWHYDHTVPPTSNSQNDFFSVALHELGHALGMGASPEWNALVSNGFFTGAASYVANDGASPAVSDGHWTPNTQSTVYGTSTLQEAAMDPNITTGTRKLWTDLDAAGLTDIGWSVAAPPTPGDFTGNGTVNGADLTQWQGDFGLNAYSDANSDGSSNGLDFLIWQQNFGAGEGATPNFTAVPEPTTLSICVLAVVAIVCMALPRKRQS</sequence>
<evidence type="ECO:0000313" key="7">
    <source>
        <dbReference type="EMBL" id="QDS98694.1"/>
    </source>
</evidence>
<protein>
    <submittedName>
        <fullName evidence="7">Matrixin</fullName>
    </submittedName>
</protein>
<evidence type="ECO:0000256" key="3">
    <source>
        <dbReference type="ARBA" id="ARBA00022801"/>
    </source>
</evidence>
<dbReference type="InterPro" id="IPR001818">
    <property type="entry name" value="Pept_M10_metallopeptidase"/>
</dbReference>
<keyword evidence="2" id="KW-0479">Metal-binding</keyword>
<dbReference type="InterPro" id="IPR036439">
    <property type="entry name" value="Dockerin_dom_sf"/>
</dbReference>
<dbReference type="AlphaFoldDB" id="A0A517MUY2"/>
<dbReference type="SUPFAM" id="SSF55486">
    <property type="entry name" value="Metalloproteases ('zincins'), catalytic domain"/>
    <property type="match status" value="1"/>
</dbReference>
<evidence type="ECO:0000256" key="4">
    <source>
        <dbReference type="ARBA" id="ARBA00022833"/>
    </source>
</evidence>
<dbReference type="Gene3D" id="3.40.390.10">
    <property type="entry name" value="Collagenase (Catalytic Domain)"/>
    <property type="match status" value="1"/>
</dbReference>
<proteinExistence type="predicted"/>
<evidence type="ECO:0000256" key="1">
    <source>
        <dbReference type="ARBA" id="ARBA00022670"/>
    </source>
</evidence>
<keyword evidence="4" id="KW-0862">Zinc</keyword>
<gene>
    <name evidence="7" type="ORF">HG15A2_19750</name>
</gene>
<dbReference type="GO" id="GO:0000272">
    <property type="term" value="P:polysaccharide catabolic process"/>
    <property type="evidence" value="ECO:0007669"/>
    <property type="project" value="InterPro"/>
</dbReference>
<dbReference type="Pfam" id="PF00413">
    <property type="entry name" value="Peptidase_M10"/>
    <property type="match status" value="1"/>
</dbReference>
<evidence type="ECO:0000313" key="8">
    <source>
        <dbReference type="Proteomes" id="UP000319852"/>
    </source>
</evidence>
<feature type="domain" description="Peptidase M10 metallopeptidase" evidence="6">
    <location>
        <begin position="187"/>
        <end position="239"/>
    </location>
</feature>
<evidence type="ECO:0000256" key="5">
    <source>
        <dbReference type="SAM" id="SignalP"/>
    </source>
</evidence>
<dbReference type="GO" id="GO:0031012">
    <property type="term" value="C:extracellular matrix"/>
    <property type="evidence" value="ECO:0007669"/>
    <property type="project" value="InterPro"/>
</dbReference>
<keyword evidence="3" id="KW-0378">Hydrolase</keyword>
<feature type="chain" id="PRO_5022106391" evidence="5">
    <location>
        <begin position="27"/>
        <end position="404"/>
    </location>
</feature>
<reference evidence="7 8" key="1">
    <citation type="submission" date="2019-02" db="EMBL/GenBank/DDBJ databases">
        <title>Deep-cultivation of Planctomycetes and their phenomic and genomic characterization uncovers novel biology.</title>
        <authorList>
            <person name="Wiegand S."/>
            <person name="Jogler M."/>
            <person name="Boedeker C."/>
            <person name="Pinto D."/>
            <person name="Vollmers J."/>
            <person name="Rivas-Marin E."/>
            <person name="Kohn T."/>
            <person name="Peeters S.H."/>
            <person name="Heuer A."/>
            <person name="Rast P."/>
            <person name="Oberbeckmann S."/>
            <person name="Bunk B."/>
            <person name="Jeske O."/>
            <person name="Meyerdierks A."/>
            <person name="Storesund J.E."/>
            <person name="Kallscheuer N."/>
            <person name="Luecker S."/>
            <person name="Lage O.M."/>
            <person name="Pohl T."/>
            <person name="Merkel B.J."/>
            <person name="Hornburger P."/>
            <person name="Mueller R.-W."/>
            <person name="Bruemmer F."/>
            <person name="Labrenz M."/>
            <person name="Spormann A.M."/>
            <person name="Op den Camp H."/>
            <person name="Overmann J."/>
            <person name="Amann R."/>
            <person name="Jetten M.S.M."/>
            <person name="Mascher T."/>
            <person name="Medema M.H."/>
            <person name="Devos D.P."/>
            <person name="Kaster A.-K."/>
            <person name="Ovreas L."/>
            <person name="Rohde M."/>
            <person name="Galperin M.Y."/>
            <person name="Jogler C."/>
        </authorList>
    </citation>
    <scope>NUCLEOTIDE SEQUENCE [LARGE SCALE GENOMIC DNA]</scope>
    <source>
        <strain evidence="7 8">HG15A2</strain>
    </source>
</reference>
<accession>A0A517MUY2</accession>
<dbReference type="Proteomes" id="UP000319852">
    <property type="component" value="Chromosome"/>
</dbReference>
<dbReference type="KEGG" id="amob:HG15A2_19750"/>
<feature type="signal peptide" evidence="5">
    <location>
        <begin position="1"/>
        <end position="26"/>
    </location>
</feature>
<keyword evidence="5" id="KW-0732">Signal</keyword>
<keyword evidence="8" id="KW-1185">Reference proteome</keyword>
<evidence type="ECO:0000259" key="6">
    <source>
        <dbReference type="Pfam" id="PF00413"/>
    </source>
</evidence>
<evidence type="ECO:0000256" key="2">
    <source>
        <dbReference type="ARBA" id="ARBA00022723"/>
    </source>
</evidence>
<dbReference type="OrthoDB" id="8198236at2"/>
<dbReference type="RefSeq" id="WP_145059918.1">
    <property type="nucleotide sequence ID" value="NZ_CP036263.1"/>
</dbReference>
<dbReference type="Gene3D" id="1.10.1330.10">
    <property type="entry name" value="Dockerin domain"/>
    <property type="match status" value="1"/>
</dbReference>
<dbReference type="GO" id="GO:0004222">
    <property type="term" value="F:metalloendopeptidase activity"/>
    <property type="evidence" value="ECO:0007669"/>
    <property type="project" value="InterPro"/>
</dbReference>
<name>A0A517MUY2_9BACT</name>
<dbReference type="GO" id="GO:0006508">
    <property type="term" value="P:proteolysis"/>
    <property type="evidence" value="ECO:0007669"/>
    <property type="project" value="UniProtKB-KW"/>
</dbReference>
<dbReference type="EMBL" id="CP036263">
    <property type="protein sequence ID" value="QDS98694.1"/>
    <property type="molecule type" value="Genomic_DNA"/>
</dbReference>
<organism evidence="7 8">
    <name type="scientific">Adhaeretor mobilis</name>
    <dbReference type="NCBI Taxonomy" id="1930276"/>
    <lineage>
        <taxon>Bacteria</taxon>
        <taxon>Pseudomonadati</taxon>
        <taxon>Planctomycetota</taxon>
        <taxon>Planctomycetia</taxon>
        <taxon>Pirellulales</taxon>
        <taxon>Lacipirellulaceae</taxon>
        <taxon>Adhaeretor</taxon>
    </lineage>
</organism>
<dbReference type="GO" id="GO:0008270">
    <property type="term" value="F:zinc ion binding"/>
    <property type="evidence" value="ECO:0007669"/>
    <property type="project" value="InterPro"/>
</dbReference>
<dbReference type="InterPro" id="IPR024079">
    <property type="entry name" value="MetalloPept_cat_dom_sf"/>
</dbReference>